<evidence type="ECO:0000313" key="3">
    <source>
        <dbReference type="EMBL" id="MBB6073758.1"/>
    </source>
</evidence>
<feature type="compositionally biased region" description="Gly residues" evidence="1">
    <location>
        <begin position="114"/>
        <end position="123"/>
    </location>
</feature>
<keyword evidence="2" id="KW-0732">Signal</keyword>
<evidence type="ECO:0000313" key="4">
    <source>
        <dbReference type="Proteomes" id="UP000582837"/>
    </source>
</evidence>
<sequence>MPKLRSSLVLALLVLGAPAVSHAQSSSQSARVQAPRRADAQMDAALRYYGIDPYRLTREQSYALDRMRAELAGESGDRRGLTRTQATAIVYMALVFPREARNDGRDGYGDDRGGYGQTNGGWGREPRPGRCTEVEQQAYELGNVVSGSARNAGLFVSDAEKVRARSLARGIQQGALQCGNRDAADVAGEIIEELAENLPERSEIGQRVAELKSALRGEPYRDGPRPR</sequence>
<accession>A0A841H704</accession>
<dbReference type="EMBL" id="JACHIA010000029">
    <property type="protein sequence ID" value="MBB6073758.1"/>
    <property type="molecule type" value="Genomic_DNA"/>
</dbReference>
<gene>
    <name evidence="3" type="ORF">HNQ61_005436</name>
</gene>
<proteinExistence type="predicted"/>
<feature type="signal peptide" evidence="2">
    <location>
        <begin position="1"/>
        <end position="23"/>
    </location>
</feature>
<dbReference type="AlphaFoldDB" id="A0A841H704"/>
<protein>
    <submittedName>
        <fullName evidence="3">Uncharacterized protein</fullName>
    </submittedName>
</protein>
<feature type="compositionally biased region" description="Basic and acidic residues" evidence="1">
    <location>
        <begin position="103"/>
        <end position="113"/>
    </location>
</feature>
<dbReference type="RefSeq" id="WP_170035165.1">
    <property type="nucleotide sequence ID" value="NZ_JABDTL010000001.1"/>
</dbReference>
<name>A0A841H704_9BACT</name>
<keyword evidence="4" id="KW-1185">Reference proteome</keyword>
<feature type="region of interest" description="Disordered" evidence="1">
    <location>
        <begin position="103"/>
        <end position="128"/>
    </location>
</feature>
<dbReference type="Proteomes" id="UP000582837">
    <property type="component" value="Unassembled WGS sequence"/>
</dbReference>
<organism evidence="3 4">
    <name type="scientific">Longimicrobium terrae</name>
    <dbReference type="NCBI Taxonomy" id="1639882"/>
    <lineage>
        <taxon>Bacteria</taxon>
        <taxon>Pseudomonadati</taxon>
        <taxon>Gemmatimonadota</taxon>
        <taxon>Longimicrobiia</taxon>
        <taxon>Longimicrobiales</taxon>
        <taxon>Longimicrobiaceae</taxon>
        <taxon>Longimicrobium</taxon>
    </lineage>
</organism>
<evidence type="ECO:0000256" key="1">
    <source>
        <dbReference type="SAM" id="MobiDB-lite"/>
    </source>
</evidence>
<evidence type="ECO:0000256" key="2">
    <source>
        <dbReference type="SAM" id="SignalP"/>
    </source>
</evidence>
<comment type="caution">
    <text evidence="3">The sequence shown here is derived from an EMBL/GenBank/DDBJ whole genome shotgun (WGS) entry which is preliminary data.</text>
</comment>
<feature type="chain" id="PRO_5032971266" evidence="2">
    <location>
        <begin position="24"/>
        <end position="227"/>
    </location>
</feature>
<reference evidence="3 4" key="1">
    <citation type="submission" date="2020-08" db="EMBL/GenBank/DDBJ databases">
        <title>Genomic Encyclopedia of Type Strains, Phase IV (KMG-IV): sequencing the most valuable type-strain genomes for metagenomic binning, comparative biology and taxonomic classification.</title>
        <authorList>
            <person name="Goeker M."/>
        </authorList>
    </citation>
    <scope>NUCLEOTIDE SEQUENCE [LARGE SCALE GENOMIC DNA]</scope>
    <source>
        <strain evidence="3 4">DSM 29007</strain>
    </source>
</reference>